<accession>A0A1I1E6D2</accession>
<dbReference type="EMBL" id="FOLO01000001">
    <property type="protein sequence ID" value="SFB82192.1"/>
    <property type="molecule type" value="Genomic_DNA"/>
</dbReference>
<keyword evidence="1" id="KW-1133">Transmembrane helix</keyword>
<evidence type="ECO:0000256" key="1">
    <source>
        <dbReference type="SAM" id="Phobius"/>
    </source>
</evidence>
<organism evidence="2 3">
    <name type="scientific">Pseudoalteromonas denitrificans DSM 6059</name>
    <dbReference type="NCBI Taxonomy" id="1123010"/>
    <lineage>
        <taxon>Bacteria</taxon>
        <taxon>Pseudomonadati</taxon>
        <taxon>Pseudomonadota</taxon>
        <taxon>Gammaproteobacteria</taxon>
        <taxon>Alteromonadales</taxon>
        <taxon>Pseudoalteromonadaceae</taxon>
        <taxon>Pseudoalteromonas</taxon>
    </lineage>
</organism>
<proteinExistence type="predicted"/>
<feature type="transmembrane region" description="Helical" evidence="1">
    <location>
        <begin position="67"/>
        <end position="87"/>
    </location>
</feature>
<dbReference type="Proteomes" id="UP000198862">
    <property type="component" value="Unassembled WGS sequence"/>
</dbReference>
<keyword evidence="1" id="KW-0472">Membrane</keyword>
<feature type="transmembrane region" description="Helical" evidence="1">
    <location>
        <begin position="40"/>
        <end position="60"/>
    </location>
</feature>
<evidence type="ECO:0000313" key="2">
    <source>
        <dbReference type="EMBL" id="SFB82192.1"/>
    </source>
</evidence>
<name>A0A1I1E6D2_9GAMM</name>
<reference evidence="2 3" key="1">
    <citation type="submission" date="2016-10" db="EMBL/GenBank/DDBJ databases">
        <authorList>
            <person name="de Groot N.N."/>
        </authorList>
    </citation>
    <scope>NUCLEOTIDE SEQUENCE [LARGE SCALE GENOMIC DNA]</scope>
    <source>
        <strain evidence="2 3">DSM 6059</strain>
    </source>
</reference>
<keyword evidence="1" id="KW-0812">Transmembrane</keyword>
<dbReference type="RefSeq" id="WP_091978975.1">
    <property type="nucleotide sequence ID" value="NZ_FOLO01000001.1"/>
</dbReference>
<dbReference type="OrthoDB" id="6293112at2"/>
<protein>
    <submittedName>
        <fullName evidence="2">Uncharacterized protein</fullName>
    </submittedName>
</protein>
<dbReference type="AlphaFoldDB" id="A0A1I1E6D2"/>
<gene>
    <name evidence="2" type="ORF">SAMN02745724_00220</name>
</gene>
<evidence type="ECO:0000313" key="3">
    <source>
        <dbReference type="Proteomes" id="UP000198862"/>
    </source>
</evidence>
<keyword evidence="3" id="KW-1185">Reference proteome</keyword>
<sequence>MNIVILFFAISSSLIAVYTFKKSMYFATRELLDRNNAMTRYWFVGIACACLSLATFSISLGCGLGTLCWLLLIGSHLTAIFSLPSIFSTHKKPVKQSAALLKDDSNLFDDLVV</sequence>